<feature type="non-terminal residue" evidence="3">
    <location>
        <position position="1"/>
    </location>
</feature>
<proteinExistence type="predicted"/>
<dbReference type="Proteomes" id="UP000242146">
    <property type="component" value="Unassembled WGS sequence"/>
</dbReference>
<evidence type="ECO:0000313" key="3">
    <source>
        <dbReference type="EMBL" id="ORX62044.1"/>
    </source>
</evidence>
<feature type="transmembrane region" description="Helical" evidence="2">
    <location>
        <begin position="6"/>
        <end position="27"/>
    </location>
</feature>
<keyword evidence="2" id="KW-0812">Transmembrane</keyword>
<protein>
    <submittedName>
        <fullName evidence="3">Uncharacterized protein</fullName>
    </submittedName>
</protein>
<name>A0A1X2GVI3_9FUNG</name>
<comment type="caution">
    <text evidence="3">The sequence shown here is derived from an EMBL/GenBank/DDBJ whole genome shotgun (WGS) entry which is preliminary data.</text>
</comment>
<gene>
    <name evidence="3" type="ORF">DM01DRAFT_1392155</name>
</gene>
<evidence type="ECO:0000313" key="4">
    <source>
        <dbReference type="Proteomes" id="UP000242146"/>
    </source>
</evidence>
<accession>A0A1X2GVI3</accession>
<keyword evidence="2" id="KW-0472">Membrane</keyword>
<evidence type="ECO:0000256" key="1">
    <source>
        <dbReference type="SAM" id="MobiDB-lite"/>
    </source>
</evidence>
<organism evidence="3 4">
    <name type="scientific">Hesseltinella vesiculosa</name>
    <dbReference type="NCBI Taxonomy" id="101127"/>
    <lineage>
        <taxon>Eukaryota</taxon>
        <taxon>Fungi</taxon>
        <taxon>Fungi incertae sedis</taxon>
        <taxon>Mucoromycota</taxon>
        <taxon>Mucoromycotina</taxon>
        <taxon>Mucoromycetes</taxon>
        <taxon>Mucorales</taxon>
        <taxon>Cunninghamellaceae</taxon>
        <taxon>Hesseltinella</taxon>
    </lineage>
</organism>
<evidence type="ECO:0000256" key="2">
    <source>
        <dbReference type="SAM" id="Phobius"/>
    </source>
</evidence>
<dbReference type="EMBL" id="MCGT01000002">
    <property type="protein sequence ID" value="ORX62044.1"/>
    <property type="molecule type" value="Genomic_DNA"/>
</dbReference>
<sequence length="201" mass="23884">VYKLHFFGDSAFTLSSLSLLFFITLFYNKHLKMNIDDNALTRRNPRHCRGCRFPCQQVVLNSRLIGSGEMTLQDWWEALLLVVPPITGLAHVRQVGDYLSVHFLSPQSAHSFITNPARWHTLMSMREGVDTIISPARVDGRMVQYHSEPHHLQTCHLAQNRHLRRRRQSQANPPPWDHPIRRLRQPYRRRRRQPYRRHRRN</sequence>
<reference evidence="3 4" key="1">
    <citation type="submission" date="2016-07" db="EMBL/GenBank/DDBJ databases">
        <title>Pervasive Adenine N6-methylation of Active Genes in Fungi.</title>
        <authorList>
            <consortium name="DOE Joint Genome Institute"/>
            <person name="Mondo S.J."/>
            <person name="Dannebaum R.O."/>
            <person name="Kuo R.C."/>
            <person name="Labutti K."/>
            <person name="Haridas S."/>
            <person name="Kuo A."/>
            <person name="Salamov A."/>
            <person name="Ahrendt S.R."/>
            <person name="Lipzen A."/>
            <person name="Sullivan W."/>
            <person name="Andreopoulos W.B."/>
            <person name="Clum A."/>
            <person name="Lindquist E."/>
            <person name="Daum C."/>
            <person name="Ramamoorthy G.K."/>
            <person name="Gryganskyi A."/>
            <person name="Culley D."/>
            <person name="Magnuson J.K."/>
            <person name="James T.Y."/>
            <person name="O'Malley M.A."/>
            <person name="Stajich J.E."/>
            <person name="Spatafora J.W."/>
            <person name="Visel A."/>
            <person name="Grigoriev I.V."/>
        </authorList>
    </citation>
    <scope>NUCLEOTIDE SEQUENCE [LARGE SCALE GENOMIC DNA]</scope>
    <source>
        <strain evidence="3 4">NRRL 3301</strain>
    </source>
</reference>
<dbReference type="AlphaFoldDB" id="A0A1X2GVI3"/>
<keyword evidence="2" id="KW-1133">Transmembrane helix</keyword>
<feature type="compositionally biased region" description="Basic residues" evidence="1">
    <location>
        <begin position="181"/>
        <end position="201"/>
    </location>
</feature>
<feature type="region of interest" description="Disordered" evidence="1">
    <location>
        <begin position="162"/>
        <end position="201"/>
    </location>
</feature>
<keyword evidence="4" id="KW-1185">Reference proteome</keyword>